<accession>A0A0B1TP63</accession>
<dbReference type="SUPFAM" id="SSF47113">
    <property type="entry name" value="Histone-fold"/>
    <property type="match status" value="2"/>
</dbReference>
<dbReference type="InterPro" id="IPR003956">
    <property type="entry name" value="Transcrpt_fac_NFYB/HAP3_CS"/>
</dbReference>
<evidence type="ECO:0000256" key="3">
    <source>
        <dbReference type="ARBA" id="ARBA00023015"/>
    </source>
</evidence>
<evidence type="ECO:0000256" key="4">
    <source>
        <dbReference type="ARBA" id="ARBA00023125"/>
    </source>
</evidence>
<dbReference type="FunFam" id="1.10.20.10:FF:000099">
    <property type="entry name" value="nuclear transcription factor Y subunit beta"/>
    <property type="match status" value="1"/>
</dbReference>
<proteinExistence type="inferred from homology"/>
<dbReference type="GO" id="GO:0000978">
    <property type="term" value="F:RNA polymerase II cis-regulatory region sequence-specific DNA binding"/>
    <property type="evidence" value="ECO:0007669"/>
    <property type="project" value="TreeGrafter"/>
</dbReference>
<dbReference type="PANTHER" id="PTHR11064:SF9">
    <property type="entry name" value="NUCLEAR TRANSCRIPTION FACTOR Y SUBUNIT BETA"/>
    <property type="match status" value="1"/>
</dbReference>
<feature type="region of interest" description="Disordered" evidence="9">
    <location>
        <begin position="310"/>
        <end position="332"/>
    </location>
</feature>
<feature type="region of interest" description="Disordered" evidence="9">
    <location>
        <begin position="22"/>
        <end position="46"/>
    </location>
</feature>
<evidence type="ECO:0000256" key="6">
    <source>
        <dbReference type="ARBA" id="ARBA00025263"/>
    </source>
</evidence>
<dbReference type="PROSITE" id="PS00685">
    <property type="entry name" value="NFYB_HAP3"/>
    <property type="match status" value="2"/>
</dbReference>
<feature type="compositionally biased region" description="Polar residues" evidence="9">
    <location>
        <begin position="424"/>
        <end position="436"/>
    </location>
</feature>
<evidence type="ECO:0000313" key="11">
    <source>
        <dbReference type="EMBL" id="KHJ99049.1"/>
    </source>
</evidence>
<dbReference type="PRINTS" id="PR00615">
    <property type="entry name" value="CCAATSUBUNTA"/>
</dbReference>
<evidence type="ECO:0000256" key="5">
    <source>
        <dbReference type="ARBA" id="ARBA00023163"/>
    </source>
</evidence>
<dbReference type="GO" id="GO:0016602">
    <property type="term" value="C:CCAAT-binding factor complex"/>
    <property type="evidence" value="ECO:0007669"/>
    <property type="project" value="InterPro"/>
</dbReference>
<evidence type="ECO:0000256" key="1">
    <source>
        <dbReference type="ARBA" id="ARBA00009053"/>
    </source>
</evidence>
<feature type="compositionally biased region" description="Basic and acidic residues" evidence="9">
    <location>
        <begin position="22"/>
        <end position="39"/>
    </location>
</feature>
<keyword evidence="5" id="KW-0804">Transcription</keyword>
<dbReference type="Gene3D" id="1.10.20.10">
    <property type="entry name" value="Histone, subunit A"/>
    <property type="match status" value="2"/>
</dbReference>
<dbReference type="InterPro" id="IPR027113">
    <property type="entry name" value="Transc_fact_NFYB/HAP3"/>
</dbReference>
<feature type="compositionally biased region" description="Low complexity" evidence="9">
    <location>
        <begin position="437"/>
        <end position="456"/>
    </location>
</feature>
<feature type="domain" description="Transcription factor CBF/NF-Y/archaeal histone" evidence="10">
    <location>
        <begin position="49"/>
        <end position="113"/>
    </location>
</feature>
<name>A0A0B1TP63_OESDE</name>
<evidence type="ECO:0000256" key="8">
    <source>
        <dbReference type="ARBA" id="ARBA00031126"/>
    </source>
</evidence>
<evidence type="ECO:0000313" key="12">
    <source>
        <dbReference type="Proteomes" id="UP000053660"/>
    </source>
</evidence>
<dbReference type="OrthoDB" id="386949at2759"/>
<dbReference type="InterPro" id="IPR003958">
    <property type="entry name" value="CBFA_NFYB_domain"/>
</dbReference>
<dbReference type="AlphaFoldDB" id="A0A0B1TP63"/>
<dbReference type="Proteomes" id="UP000053660">
    <property type="component" value="Unassembled WGS sequence"/>
</dbReference>
<feature type="compositionally biased region" description="Polar residues" evidence="9">
    <location>
        <begin position="468"/>
        <end position="482"/>
    </location>
</feature>
<comment type="function">
    <text evidence="6">Component of the sequence-specific heterotrimeric transcription factor (NF-Y) which specifically recognizes a 5'-CCAAT-3' box motif found in the promoters of its target genes. NF-Y can function as both an activator and a repressor, depending on its interacting cofactors.</text>
</comment>
<keyword evidence="12" id="KW-1185">Reference proteome</keyword>
<keyword evidence="4" id="KW-0238">DNA-binding</keyword>
<dbReference type="Pfam" id="PF00808">
    <property type="entry name" value="CBFD_NFYB_HMF"/>
    <property type="match status" value="2"/>
</dbReference>
<dbReference type="EMBL" id="KN549249">
    <property type="protein sequence ID" value="KHJ99049.1"/>
    <property type="molecule type" value="Genomic_DNA"/>
</dbReference>
<dbReference type="CDD" id="cd22907">
    <property type="entry name" value="HFD_NFYB"/>
    <property type="match status" value="2"/>
</dbReference>
<dbReference type="GO" id="GO:0046982">
    <property type="term" value="F:protein heterodimerization activity"/>
    <property type="evidence" value="ECO:0007669"/>
    <property type="project" value="InterPro"/>
</dbReference>
<evidence type="ECO:0000259" key="10">
    <source>
        <dbReference type="Pfam" id="PF00808"/>
    </source>
</evidence>
<comment type="similarity">
    <text evidence="1">Belongs to the NFYB/HAP3 subunit family.</text>
</comment>
<dbReference type="GO" id="GO:0001228">
    <property type="term" value="F:DNA-binding transcription activator activity, RNA polymerase II-specific"/>
    <property type="evidence" value="ECO:0007669"/>
    <property type="project" value="InterPro"/>
</dbReference>
<feature type="domain" description="Transcription factor CBF/NF-Y/archaeal histone" evidence="10">
    <location>
        <begin position="163"/>
        <end position="224"/>
    </location>
</feature>
<dbReference type="PANTHER" id="PTHR11064">
    <property type="entry name" value="CCAAT-BINDING TRANSCRIPTION FACTOR-RELATED"/>
    <property type="match status" value="1"/>
</dbReference>
<dbReference type="InterPro" id="IPR009072">
    <property type="entry name" value="Histone-fold"/>
</dbReference>
<organism evidence="11 12">
    <name type="scientific">Oesophagostomum dentatum</name>
    <name type="common">Nodular worm</name>
    <dbReference type="NCBI Taxonomy" id="61180"/>
    <lineage>
        <taxon>Eukaryota</taxon>
        <taxon>Metazoa</taxon>
        <taxon>Ecdysozoa</taxon>
        <taxon>Nematoda</taxon>
        <taxon>Chromadorea</taxon>
        <taxon>Rhabditida</taxon>
        <taxon>Rhabditina</taxon>
        <taxon>Rhabditomorpha</taxon>
        <taxon>Strongyloidea</taxon>
        <taxon>Strongylidae</taxon>
        <taxon>Oesophagostomum</taxon>
    </lineage>
</organism>
<evidence type="ECO:0000256" key="9">
    <source>
        <dbReference type="SAM" id="MobiDB-lite"/>
    </source>
</evidence>
<sequence length="517" mass="55789">MENIENMDEEVELGVDNDDLKISFHRDNGGDETHGETRRGNPIPDQERFLPIANVARVMKRMIPNSGKIAKDAKECVQECVSEFISFITSEANDKCLSEKRKTISADDLLEAIANMGFDNYVAPLQLFLERYRAAHKLNSIFPNSSIPRFSSASEGCSTTLDGANVARVMKRMIPNSGKIAKDAKECVQECVSEFISFITSEANDKCLSEKRKTISADDLLEAIANMGFDNYVAPLQLFLERYRAAHKLNSIFPNSSIPRFSSASEGCSTTLDGESSEPCTARDYPSQTIAGLNSTTSATTGGGHACHAYQSATTSHGTSELHSGQNNSSSNGAPIVLAGGIGGMPVTALQQQPMQIYIDPASKQHYMALETDQGMQLYPIQIQTDGPVAYTITSEAVTSMTSGSNENQAFIMVAAGDVEDNHINTVSSEPSSAMEATTSNGSSARSSTSNARSNNQNDFSIRHHAKNTSSSTTFAATVNAQSEEHMHSRSSTKRQPGVGKNNAGKVVAPTKRPRHS</sequence>
<evidence type="ECO:0000256" key="7">
    <source>
        <dbReference type="ARBA" id="ARBA00029965"/>
    </source>
</evidence>
<evidence type="ECO:0000256" key="2">
    <source>
        <dbReference type="ARBA" id="ARBA00015277"/>
    </source>
</evidence>
<feature type="compositionally biased region" description="Polar residues" evidence="9">
    <location>
        <begin position="311"/>
        <end position="332"/>
    </location>
</feature>
<protein>
    <recommendedName>
        <fullName evidence="2">Nuclear transcription factor Y subunit beta</fullName>
    </recommendedName>
    <alternativeName>
        <fullName evidence="7">CAAT box DNA-binding protein subunit B</fullName>
    </alternativeName>
    <alternativeName>
        <fullName evidence="8">Nuclear transcription factor Y subunit B</fullName>
    </alternativeName>
</protein>
<feature type="region of interest" description="Disordered" evidence="9">
    <location>
        <begin position="424"/>
        <end position="517"/>
    </location>
</feature>
<reference evidence="11 12" key="1">
    <citation type="submission" date="2014-03" db="EMBL/GenBank/DDBJ databases">
        <title>Draft genome of the hookworm Oesophagostomum dentatum.</title>
        <authorList>
            <person name="Mitreva M."/>
        </authorList>
    </citation>
    <scope>NUCLEOTIDE SEQUENCE [LARGE SCALE GENOMIC DNA]</scope>
    <source>
        <strain evidence="11 12">OD-Hann</strain>
    </source>
</reference>
<gene>
    <name evidence="11" type="ORF">OESDEN_00962</name>
</gene>
<keyword evidence="3" id="KW-0805">Transcription regulation</keyword>